<dbReference type="GO" id="GO:0016787">
    <property type="term" value="F:hydrolase activity"/>
    <property type="evidence" value="ECO:0007669"/>
    <property type="project" value="UniProtKB-KW"/>
</dbReference>
<proteinExistence type="predicted"/>
<dbReference type="GO" id="GO:0004519">
    <property type="term" value="F:endonuclease activity"/>
    <property type="evidence" value="ECO:0007669"/>
    <property type="project" value="UniProtKB-KW"/>
</dbReference>
<comment type="caution">
    <text evidence="10">The sequence shown here is derived from an EMBL/GenBank/DDBJ whole genome shotgun (WGS) entry which is preliminary data.</text>
</comment>
<evidence type="ECO:0000313" key="11">
    <source>
        <dbReference type="Proteomes" id="UP000076858"/>
    </source>
</evidence>
<dbReference type="AlphaFoldDB" id="A0A164JB39"/>
<dbReference type="PANTHER" id="PTHR37984:SF5">
    <property type="entry name" value="PROTEIN NYNRIN-LIKE"/>
    <property type="match status" value="1"/>
</dbReference>
<dbReference type="Gene3D" id="1.10.340.70">
    <property type="match status" value="1"/>
</dbReference>
<dbReference type="Pfam" id="PF17921">
    <property type="entry name" value="Integrase_H2C2"/>
    <property type="match status" value="1"/>
</dbReference>
<protein>
    <recommendedName>
        <fullName evidence="1">RNA-directed DNA polymerase</fullName>
        <ecNumber evidence="1">2.7.7.49</ecNumber>
    </recommendedName>
</protein>
<dbReference type="InterPro" id="IPR041373">
    <property type="entry name" value="RT_RNaseH"/>
</dbReference>
<gene>
    <name evidence="10" type="ORF">APZ42_000891</name>
</gene>
<evidence type="ECO:0000259" key="9">
    <source>
        <dbReference type="Pfam" id="PF17921"/>
    </source>
</evidence>
<evidence type="ECO:0000259" key="8">
    <source>
        <dbReference type="Pfam" id="PF17917"/>
    </source>
</evidence>
<dbReference type="GO" id="GO:0003964">
    <property type="term" value="F:RNA-directed DNA polymerase activity"/>
    <property type="evidence" value="ECO:0007669"/>
    <property type="project" value="UniProtKB-KW"/>
</dbReference>
<evidence type="ECO:0000256" key="1">
    <source>
        <dbReference type="ARBA" id="ARBA00012493"/>
    </source>
</evidence>
<dbReference type="InterPro" id="IPR043502">
    <property type="entry name" value="DNA/RNA_pol_sf"/>
</dbReference>
<keyword evidence="7" id="KW-0695">RNA-directed DNA polymerase</keyword>
<dbReference type="InterPro" id="IPR041588">
    <property type="entry name" value="Integrase_H2C2"/>
</dbReference>
<keyword evidence="5" id="KW-0255">Endonuclease</keyword>
<keyword evidence="4" id="KW-0540">Nuclease</keyword>
<evidence type="ECO:0000313" key="10">
    <source>
        <dbReference type="EMBL" id="KZS02173.1"/>
    </source>
</evidence>
<dbReference type="Pfam" id="PF17917">
    <property type="entry name" value="RT_RNaseH"/>
    <property type="match status" value="1"/>
</dbReference>
<organism evidence="10 11">
    <name type="scientific">Daphnia magna</name>
    <dbReference type="NCBI Taxonomy" id="35525"/>
    <lineage>
        <taxon>Eukaryota</taxon>
        <taxon>Metazoa</taxon>
        <taxon>Ecdysozoa</taxon>
        <taxon>Arthropoda</taxon>
        <taxon>Crustacea</taxon>
        <taxon>Branchiopoda</taxon>
        <taxon>Diplostraca</taxon>
        <taxon>Cladocera</taxon>
        <taxon>Anomopoda</taxon>
        <taxon>Daphniidae</taxon>
        <taxon>Daphnia</taxon>
    </lineage>
</organism>
<evidence type="ECO:0000256" key="5">
    <source>
        <dbReference type="ARBA" id="ARBA00022759"/>
    </source>
</evidence>
<keyword evidence="11" id="KW-1185">Reference proteome</keyword>
<dbReference type="SUPFAM" id="SSF56672">
    <property type="entry name" value="DNA/RNA polymerases"/>
    <property type="match status" value="1"/>
</dbReference>
<evidence type="ECO:0000256" key="6">
    <source>
        <dbReference type="ARBA" id="ARBA00022801"/>
    </source>
</evidence>
<keyword evidence="2" id="KW-0808">Transferase</keyword>
<feature type="non-terminal residue" evidence="10">
    <location>
        <position position="297"/>
    </location>
</feature>
<dbReference type="EMBL" id="LRGB01005100">
    <property type="protein sequence ID" value="KZS02173.1"/>
    <property type="molecule type" value="Genomic_DNA"/>
</dbReference>
<reference evidence="10 11" key="1">
    <citation type="submission" date="2016-03" db="EMBL/GenBank/DDBJ databases">
        <title>EvidentialGene: Evidence-directed Construction of Genes on Genomes.</title>
        <authorList>
            <person name="Gilbert D.G."/>
            <person name="Choi J.-H."/>
            <person name="Mockaitis K."/>
            <person name="Colbourne J."/>
            <person name="Pfrender M."/>
        </authorList>
    </citation>
    <scope>NUCLEOTIDE SEQUENCE [LARGE SCALE GENOMIC DNA]</scope>
    <source>
        <strain evidence="10 11">Xinb3</strain>
        <tissue evidence="10">Complete organism</tissue>
    </source>
</reference>
<feature type="domain" description="Reverse transcriptase RNase H-like" evidence="8">
    <location>
        <begin position="20"/>
        <end position="99"/>
    </location>
</feature>
<evidence type="ECO:0000256" key="4">
    <source>
        <dbReference type="ARBA" id="ARBA00022722"/>
    </source>
</evidence>
<feature type="domain" description="Integrase zinc-binding" evidence="9">
    <location>
        <begin position="193"/>
        <end position="250"/>
    </location>
</feature>
<dbReference type="FunFam" id="1.10.340.70:FF:000001">
    <property type="entry name" value="Retrovirus-related Pol polyprotein from transposon gypsy-like Protein"/>
    <property type="match status" value="1"/>
</dbReference>
<feature type="non-terminal residue" evidence="10">
    <location>
        <position position="1"/>
    </location>
</feature>
<evidence type="ECO:0000256" key="3">
    <source>
        <dbReference type="ARBA" id="ARBA00022695"/>
    </source>
</evidence>
<accession>A0A164JB39</accession>
<evidence type="ECO:0000256" key="7">
    <source>
        <dbReference type="ARBA" id="ARBA00022918"/>
    </source>
</evidence>
<evidence type="ECO:0000256" key="2">
    <source>
        <dbReference type="ARBA" id="ARBA00022679"/>
    </source>
</evidence>
<dbReference type="EC" id="2.7.7.49" evidence="1"/>
<dbReference type="CDD" id="cd09274">
    <property type="entry name" value="RNase_HI_RT_Ty3"/>
    <property type="match status" value="1"/>
</dbReference>
<keyword evidence="6" id="KW-0378">Hydrolase</keyword>
<dbReference type="STRING" id="35525.A0A164JB39"/>
<keyword evidence="3" id="KW-0548">Nucleotidyltransferase</keyword>
<sequence>TTSTQSADSAATDEQDHSESGDLEFVIAYTCKHLNDREAKWSTTEKEAYAIIHSVDVFRTYLYGRKFTVFTDHQPLEWLMRKSEPAGRLARWASKLQEFDIVIGNRPGKSHQNADTLSRIPILPIAKVESKTEPQINNLEKEWTELQHEDNYCRRIIENLKKIKNGNKKGNINGYKLNEKQELIDRYGRIVVPIVKIREIMEENHDHILAGHLGITKSLARLQRQYSWPNMRSDVMAYVNSCLKCARRKAFGTSEAPLQPLPPVNRIWERIAMDVVGRIQESVKGYKYILVLSDYVS</sequence>
<name>A0A164JB39_9CRUS</name>
<dbReference type="Proteomes" id="UP000076858">
    <property type="component" value="Unassembled WGS sequence"/>
</dbReference>
<dbReference type="InterPro" id="IPR050951">
    <property type="entry name" value="Retrovirus_Pol_polyprotein"/>
</dbReference>
<dbReference type="PANTHER" id="PTHR37984">
    <property type="entry name" value="PROTEIN CBG26694"/>
    <property type="match status" value="1"/>
</dbReference>